<dbReference type="InterPro" id="IPR019742">
    <property type="entry name" value="MacrogloblnA2_CS"/>
</dbReference>
<organism evidence="6 7">
    <name type="scientific">Pseudonaja textilis</name>
    <name type="common">Eastern brown snake</name>
    <dbReference type="NCBI Taxonomy" id="8673"/>
    <lineage>
        <taxon>Eukaryota</taxon>
        <taxon>Metazoa</taxon>
        <taxon>Chordata</taxon>
        <taxon>Craniata</taxon>
        <taxon>Vertebrata</taxon>
        <taxon>Euteleostomi</taxon>
        <taxon>Lepidosauria</taxon>
        <taxon>Squamata</taxon>
        <taxon>Bifurcata</taxon>
        <taxon>Unidentata</taxon>
        <taxon>Episquamata</taxon>
        <taxon>Toxicofera</taxon>
        <taxon>Serpentes</taxon>
        <taxon>Colubroidea</taxon>
        <taxon>Elapidae</taxon>
        <taxon>Hydrophiinae</taxon>
        <taxon>Pseudonaja</taxon>
    </lineage>
</organism>
<dbReference type="PROSITE" id="PS01178">
    <property type="entry name" value="ANAPHYLATOXIN_2"/>
    <property type="match status" value="1"/>
</dbReference>
<keyword evidence="3" id="KW-0597">Phosphoprotein</keyword>
<dbReference type="InterPro" id="IPR018081">
    <property type="entry name" value="Anaphylatoxin_comp_syst"/>
</dbReference>
<dbReference type="Ensembl" id="ENSPTXT00000021051.1">
    <property type="protein sequence ID" value="ENSPTXP00000020429.1"/>
    <property type="gene ID" value="ENSPTXG00000014115.1"/>
</dbReference>
<dbReference type="OMA" id="CAFPREN"/>
<reference evidence="6" key="2">
    <citation type="submission" date="2025-09" db="UniProtKB">
        <authorList>
            <consortium name="Ensembl"/>
        </authorList>
    </citation>
    <scope>IDENTIFICATION</scope>
</reference>
<dbReference type="SMART" id="SM01419">
    <property type="entry name" value="Thiol-ester_cl"/>
    <property type="match status" value="1"/>
</dbReference>
<dbReference type="Pfam" id="PF07678">
    <property type="entry name" value="TED_complement"/>
    <property type="match status" value="1"/>
</dbReference>
<keyword evidence="4" id="KW-1015">Disulfide bond</keyword>
<dbReference type="Pfam" id="PF21145">
    <property type="entry name" value="C4_MG1"/>
    <property type="match status" value="1"/>
</dbReference>
<evidence type="ECO:0000259" key="5">
    <source>
        <dbReference type="PROSITE" id="PS01178"/>
    </source>
</evidence>
<proteinExistence type="predicted"/>
<evidence type="ECO:0000256" key="3">
    <source>
        <dbReference type="ARBA" id="ARBA00022553"/>
    </source>
</evidence>
<name>A0A670ZB43_PSETE</name>
<dbReference type="Pfam" id="PF07703">
    <property type="entry name" value="A2M_BRD"/>
    <property type="match status" value="1"/>
</dbReference>
<dbReference type="GeneTree" id="ENSGT00940000155739"/>
<evidence type="ECO:0000256" key="2">
    <source>
        <dbReference type="ARBA" id="ARBA00022525"/>
    </source>
</evidence>
<dbReference type="GO" id="GO:0004866">
    <property type="term" value="F:endopeptidase inhibitor activity"/>
    <property type="evidence" value="ECO:0007669"/>
    <property type="project" value="InterPro"/>
</dbReference>
<dbReference type="InterPro" id="IPR000020">
    <property type="entry name" value="Anaphylatoxin/fibulin"/>
</dbReference>
<dbReference type="PANTHER" id="PTHR11412:SF86">
    <property type="entry name" value="COMPLEMENT C4-A-RELATED"/>
    <property type="match status" value="1"/>
</dbReference>
<evidence type="ECO:0000256" key="4">
    <source>
        <dbReference type="ARBA" id="ARBA00023157"/>
    </source>
</evidence>
<dbReference type="Pfam" id="PF00207">
    <property type="entry name" value="A2M"/>
    <property type="match status" value="1"/>
</dbReference>
<evidence type="ECO:0000313" key="7">
    <source>
        <dbReference type="Proteomes" id="UP000472273"/>
    </source>
</evidence>
<dbReference type="PANTHER" id="PTHR11412">
    <property type="entry name" value="MACROGLOBULIN / COMPLEMENT"/>
    <property type="match status" value="1"/>
</dbReference>
<dbReference type="CDD" id="cd00017">
    <property type="entry name" value="ANATO"/>
    <property type="match status" value="1"/>
</dbReference>
<dbReference type="Gene3D" id="1.50.10.20">
    <property type="match status" value="1"/>
</dbReference>
<dbReference type="InterPro" id="IPR050473">
    <property type="entry name" value="A2M/Complement_sys"/>
</dbReference>
<dbReference type="InterPro" id="IPR001599">
    <property type="entry name" value="Macroglobln_a2"/>
</dbReference>
<dbReference type="Gene3D" id="6.20.50.160">
    <property type="match status" value="1"/>
</dbReference>
<dbReference type="InterPro" id="IPR008930">
    <property type="entry name" value="Terpenoid_cyclase/PrenylTrfase"/>
</dbReference>
<feature type="domain" description="Anaphylatoxin-like" evidence="5">
    <location>
        <begin position="581"/>
        <end position="615"/>
    </location>
</feature>
<dbReference type="InterPro" id="IPR011626">
    <property type="entry name" value="Alpha-macroglobulin_TED"/>
</dbReference>
<keyword evidence="2" id="KW-0964">Secreted</keyword>
<dbReference type="SUPFAM" id="SSF48239">
    <property type="entry name" value="Terpenoid cyclases/Protein prenyltransferases"/>
    <property type="match status" value="1"/>
</dbReference>
<dbReference type="InterPro" id="IPR013783">
    <property type="entry name" value="Ig-like_fold"/>
</dbReference>
<accession>A0A670ZB43</accession>
<dbReference type="SMART" id="SM00104">
    <property type="entry name" value="ANATO"/>
    <property type="match status" value="1"/>
</dbReference>
<dbReference type="GO" id="GO:0005615">
    <property type="term" value="C:extracellular space"/>
    <property type="evidence" value="ECO:0007669"/>
    <property type="project" value="InterPro"/>
</dbReference>
<sequence length="1331" mass="148995">ERKDLGFSVSPRSVVTVGTDVRIVLQVDGAPSGLTGYVFFQNELTRQECSERKSFSLQDKQHKKFVQDLTLKVRPETGRIRRNRYIQLVAQSPQLNTPRNLQTLNLRWSTREGYLLIQTDKPIYTPRQKGETASHAPCNRLLCPLRSSGLKTTTHHLYLTMIQFIQVENVYIRCPITEVVQIHVVHDLQLFIYFFYGKGVTGTAYVRFGVMGENKEKVYISGLKYQIKVRYVILFYFALEKVGRPLQDLVGTSLYIAASVIETASGELEEQELTSVKFISSPYSVDLSKTKRYFVPSAPYEVLVCAVFFCSVHHPTWAVWLSEWMHSSMFIKEPDSSICFFPQLTAGTESPAEATLSAKATRSPKGSYLIIESPKSYGLSIGETLRIELKPIGSNAFTDIYYMVLSKGDIISVGSVPRGTLSAVLIPITPNLMPTFRVVAFYRLEDEIVSNSAWLEVVSRCEGKVHRLQPQSRLSLTINTDAKSFVSLSATDAAVYALNGKNRLTQGKVFEAMKSYDLGCTAGSGEDSLGIFADAGLSIRAGGQQTHGCEQNASRKKRSLPFQLEMEKKIAKYHTPDQIKCCKGGIALLRNARSCEERAKRIQNTGCREVFLDCCRHAAKLRRQSWGSHSLARVDDDDDEDFLDDDVITLRRFFPESWLWQTFPVEQILLVFLGICVSEPFKITVFQEFHISLRLPYSVKQFEQIELRPVLYNYQPNPFSVSVYLEPAEGICSPATLGPARKRKVEVPGNSAIPVPFVLVPMGANDIPITIVAVGEWGIGDKVSKKLRVEKEGAVSIEEYTIPLDSKGKSFVHLPTGSVPADTLQSSLDPDGLSSLLRVPHGCAEQTMVLMAPAVYAMHYLDKTEQWLHLKPESKEVALANLRTGYTRILTYRKTNGSYGAWINTPSSTWLTAFVVKILSLTRIYQDVDTAGIQGSVQWILEQQQSDGSFTDSHPVYHREMQGGMGGLRGGVSLTAFVTIALTEALPLYEAKAGEEEEEKRQKQEQLSQLVGGNPCAFPRENVATQSVSQSVSQSVNQAINQKHILKHHFCFGLKFCSLVLVPDSSVLFWLAGDDHRTKVPSAISVEATSYALLYLVKQNDAARASKVAQWLTEQRNYGGGFKSTQDTVVALEALSSYWISTFKEEGNELTVSLTVPGKNLPTQISFGRSNDPVQEELQVLMLTWLKYVPRLTMPNGLCSALILAKICLCFLNAAELEDYYYEYEDDLPPTSPPASQTLSRIELFDARQRRRRETTDTQQSKHDVTYEVCFWSVGLLVSCSSDYSTFPLLDQRCSIFYGAPNKPQYVSALCSDDVCQCAEGKVTWILDQWF</sequence>
<dbReference type="PROSITE" id="PS01177">
    <property type="entry name" value="ANAPHYLATOXIN_1"/>
    <property type="match status" value="1"/>
</dbReference>
<dbReference type="SUPFAM" id="SSF47686">
    <property type="entry name" value="Anaphylotoxins (complement system)"/>
    <property type="match status" value="1"/>
</dbReference>
<dbReference type="Pfam" id="PF01821">
    <property type="entry name" value="ANATO"/>
    <property type="match status" value="1"/>
</dbReference>
<dbReference type="InterPro" id="IPR011625">
    <property type="entry name" value="A2M_N_BRD"/>
</dbReference>
<comment type="subcellular location">
    <subcellularLocation>
        <location evidence="1">Secreted</location>
    </subcellularLocation>
</comment>
<dbReference type="FunFam" id="6.20.50.160:FF:000001">
    <property type="entry name" value="Complement component 4"/>
    <property type="match status" value="1"/>
</dbReference>
<protein>
    <recommendedName>
        <fullName evidence="5">Anaphylatoxin-like domain-containing protein</fullName>
    </recommendedName>
</protein>
<dbReference type="Proteomes" id="UP000472273">
    <property type="component" value="Unplaced"/>
</dbReference>
<dbReference type="Gene3D" id="2.20.130.20">
    <property type="match status" value="1"/>
</dbReference>
<dbReference type="GO" id="GO:0006956">
    <property type="term" value="P:complement activation"/>
    <property type="evidence" value="ECO:0007669"/>
    <property type="project" value="TreeGrafter"/>
</dbReference>
<dbReference type="Gene3D" id="1.20.91.20">
    <property type="entry name" value="Anaphylotoxins (complement system)"/>
    <property type="match status" value="1"/>
</dbReference>
<dbReference type="PROSITE" id="PS00477">
    <property type="entry name" value="ALPHA_2_MACROGLOBULIN"/>
    <property type="match status" value="1"/>
</dbReference>
<dbReference type="SMART" id="SM01359">
    <property type="entry name" value="A2M_N_2"/>
    <property type="match status" value="1"/>
</dbReference>
<reference evidence="6" key="1">
    <citation type="submission" date="2025-08" db="UniProtKB">
        <authorList>
            <consortium name="Ensembl"/>
        </authorList>
    </citation>
    <scope>IDENTIFICATION</scope>
</reference>
<dbReference type="Gene3D" id="2.60.40.1940">
    <property type="match status" value="1"/>
</dbReference>
<dbReference type="CDD" id="cd02896">
    <property type="entry name" value="complement_C3_C4_C5"/>
    <property type="match status" value="1"/>
</dbReference>
<dbReference type="InterPro" id="IPR048847">
    <property type="entry name" value="C4_MG1"/>
</dbReference>
<evidence type="ECO:0000256" key="1">
    <source>
        <dbReference type="ARBA" id="ARBA00004613"/>
    </source>
</evidence>
<dbReference type="InterPro" id="IPR047565">
    <property type="entry name" value="Alpha-macroglob_thiol-ester_cl"/>
</dbReference>
<evidence type="ECO:0000313" key="6">
    <source>
        <dbReference type="Ensembl" id="ENSPTXP00000020429.1"/>
    </source>
</evidence>
<dbReference type="Gene3D" id="2.60.40.10">
    <property type="entry name" value="Immunoglobulins"/>
    <property type="match status" value="1"/>
</dbReference>
<dbReference type="FunFam" id="2.60.40.10:FF:000155">
    <property type="entry name" value="complement C3 isoform X1"/>
    <property type="match status" value="1"/>
</dbReference>
<keyword evidence="7" id="KW-1185">Reference proteome</keyword>
<dbReference type="Gene3D" id="2.60.40.1930">
    <property type="match status" value="2"/>
</dbReference>
<dbReference type="SMART" id="SM01360">
    <property type="entry name" value="A2M"/>
    <property type="match status" value="1"/>
</dbReference>